<dbReference type="PANTHER" id="PTHR23266">
    <property type="entry name" value="IMMUNOGLOBULIN HEAVY CHAIN"/>
    <property type="match status" value="1"/>
</dbReference>
<dbReference type="InterPro" id="IPR050199">
    <property type="entry name" value="IgHV"/>
</dbReference>
<reference evidence="7" key="2">
    <citation type="submission" date="2025-08" db="UniProtKB">
        <authorList>
            <consortium name="Ensembl"/>
        </authorList>
    </citation>
    <scope>IDENTIFICATION</scope>
</reference>
<evidence type="ECO:0000256" key="2">
    <source>
        <dbReference type="ARBA" id="ARBA00023130"/>
    </source>
</evidence>
<reference evidence="7" key="3">
    <citation type="submission" date="2025-09" db="UniProtKB">
        <authorList>
            <consortium name="Ensembl"/>
        </authorList>
    </citation>
    <scope>IDENTIFICATION</scope>
</reference>
<accession>A0A8C3U5M9</accession>
<feature type="signal peptide" evidence="5">
    <location>
        <begin position="1"/>
        <end position="21"/>
    </location>
</feature>
<dbReference type="GO" id="GO:0019814">
    <property type="term" value="C:immunoglobulin complex"/>
    <property type="evidence" value="ECO:0007669"/>
    <property type="project" value="UniProtKB-KW"/>
</dbReference>
<feature type="region of interest" description="Disordered" evidence="4">
    <location>
        <begin position="156"/>
        <end position="175"/>
    </location>
</feature>
<dbReference type="InterPro" id="IPR003599">
    <property type="entry name" value="Ig_sub"/>
</dbReference>
<evidence type="ECO:0000256" key="5">
    <source>
        <dbReference type="SAM" id="SignalP"/>
    </source>
</evidence>
<dbReference type="Proteomes" id="UP000694563">
    <property type="component" value="Chromosome 38"/>
</dbReference>
<dbReference type="Gene3D" id="2.60.40.10">
    <property type="entry name" value="Immunoglobulins"/>
    <property type="match status" value="1"/>
</dbReference>
<keyword evidence="3" id="KW-1280">Immunoglobulin</keyword>
<feature type="compositionally biased region" description="Polar residues" evidence="4">
    <location>
        <begin position="166"/>
        <end position="175"/>
    </location>
</feature>
<dbReference type="PROSITE" id="PS50835">
    <property type="entry name" value="IG_LIKE"/>
    <property type="match status" value="1"/>
</dbReference>
<keyword evidence="5" id="KW-0732">Signal</keyword>
<evidence type="ECO:0000256" key="4">
    <source>
        <dbReference type="SAM" id="MobiDB-lite"/>
    </source>
</evidence>
<protein>
    <recommendedName>
        <fullName evidence="6">Ig-like domain-containing protein</fullName>
    </recommendedName>
</protein>
<keyword evidence="2" id="KW-1064">Adaptive immunity</keyword>
<keyword evidence="8" id="KW-1185">Reference proteome</keyword>
<dbReference type="InterPro" id="IPR007110">
    <property type="entry name" value="Ig-like_dom"/>
</dbReference>
<proteinExistence type="predicted"/>
<sequence length="175" mass="18895">MAPNFGFCFQWLRAAVTLLECGGDLQPPGGSLTLLCRGSGFTFGSFNMMWVRQSPGKALEFVTEISYGGGSTYYAPSVKGRFSISRDNGQSSVTLTMNSLKDEDSGVYFCARHFDDCCAVDGHVDDFGRIPVTVSPLCPHLSAVVPRHFLQTPTPHTIPFPEIQPGTGSAQNLPP</sequence>
<dbReference type="InterPro" id="IPR036179">
    <property type="entry name" value="Ig-like_dom_sf"/>
</dbReference>
<dbReference type="SUPFAM" id="SSF48726">
    <property type="entry name" value="Immunoglobulin"/>
    <property type="match status" value="1"/>
</dbReference>
<dbReference type="Pfam" id="PF07686">
    <property type="entry name" value="V-set"/>
    <property type="match status" value="1"/>
</dbReference>
<feature type="domain" description="Ig-like" evidence="6">
    <location>
        <begin position="29"/>
        <end position="110"/>
    </location>
</feature>
<name>A0A8C3U5M9_CATUS</name>
<dbReference type="InterPro" id="IPR013783">
    <property type="entry name" value="Ig-like_fold"/>
</dbReference>
<keyword evidence="1" id="KW-0391">Immunity</keyword>
<dbReference type="SMART" id="SM00409">
    <property type="entry name" value="IG"/>
    <property type="match status" value="1"/>
</dbReference>
<organism evidence="7 8">
    <name type="scientific">Catharus ustulatus</name>
    <name type="common">Russet-backed thrush</name>
    <name type="synonym">Hylocichla ustulatus</name>
    <dbReference type="NCBI Taxonomy" id="91951"/>
    <lineage>
        <taxon>Eukaryota</taxon>
        <taxon>Metazoa</taxon>
        <taxon>Chordata</taxon>
        <taxon>Craniata</taxon>
        <taxon>Vertebrata</taxon>
        <taxon>Euteleostomi</taxon>
        <taxon>Archelosauria</taxon>
        <taxon>Archosauria</taxon>
        <taxon>Dinosauria</taxon>
        <taxon>Saurischia</taxon>
        <taxon>Theropoda</taxon>
        <taxon>Coelurosauria</taxon>
        <taxon>Aves</taxon>
        <taxon>Neognathae</taxon>
        <taxon>Neoaves</taxon>
        <taxon>Telluraves</taxon>
        <taxon>Australaves</taxon>
        <taxon>Passeriformes</taxon>
        <taxon>Turdidae</taxon>
        <taxon>Catharus</taxon>
    </lineage>
</organism>
<dbReference type="Ensembl" id="ENSCUST00005009549.1">
    <property type="protein sequence ID" value="ENSCUSP00005009169.1"/>
    <property type="gene ID" value="ENSCUSG00005005841.1"/>
</dbReference>
<dbReference type="GO" id="GO:0005576">
    <property type="term" value="C:extracellular region"/>
    <property type="evidence" value="ECO:0007669"/>
    <property type="project" value="UniProtKB-ARBA"/>
</dbReference>
<reference evidence="7" key="1">
    <citation type="submission" date="2020-10" db="EMBL/GenBank/DDBJ databases">
        <title>Catharus ustulatus (Swainson's thrush) genome, bCatUst1, primary haplotype v2.</title>
        <authorList>
            <person name="Delmore K."/>
            <person name="Vafadar M."/>
            <person name="Formenti G."/>
            <person name="Chow W."/>
            <person name="Pelan S."/>
            <person name="Howe K."/>
            <person name="Rhie A."/>
            <person name="Mountcastle J."/>
            <person name="Haase B."/>
            <person name="Fedrigo O."/>
            <person name="Jarvis E.D."/>
        </authorList>
    </citation>
    <scope>NUCLEOTIDE SEQUENCE [LARGE SCALE GENOMIC DNA]</scope>
</reference>
<evidence type="ECO:0000313" key="7">
    <source>
        <dbReference type="Ensembl" id="ENSCUSP00005009169.1"/>
    </source>
</evidence>
<feature type="chain" id="PRO_5034579399" description="Ig-like domain-containing protein" evidence="5">
    <location>
        <begin position="22"/>
        <end position="175"/>
    </location>
</feature>
<evidence type="ECO:0000259" key="6">
    <source>
        <dbReference type="PROSITE" id="PS50835"/>
    </source>
</evidence>
<dbReference type="AlphaFoldDB" id="A0A8C3U5M9"/>
<evidence type="ECO:0000313" key="8">
    <source>
        <dbReference type="Proteomes" id="UP000694563"/>
    </source>
</evidence>
<evidence type="ECO:0000256" key="3">
    <source>
        <dbReference type="ARBA" id="ARBA00043265"/>
    </source>
</evidence>
<dbReference type="SMART" id="SM00406">
    <property type="entry name" value="IGv"/>
    <property type="match status" value="1"/>
</dbReference>
<dbReference type="InterPro" id="IPR013106">
    <property type="entry name" value="Ig_V-set"/>
</dbReference>
<dbReference type="FunFam" id="2.60.40.10:FF:002198">
    <property type="entry name" value="Immunoglobulin heavy variable 5-2"/>
    <property type="match status" value="1"/>
</dbReference>
<dbReference type="GO" id="GO:0002250">
    <property type="term" value="P:adaptive immune response"/>
    <property type="evidence" value="ECO:0007669"/>
    <property type="project" value="UniProtKB-KW"/>
</dbReference>
<evidence type="ECO:0000256" key="1">
    <source>
        <dbReference type="ARBA" id="ARBA00022859"/>
    </source>
</evidence>